<dbReference type="InterPro" id="IPR036885">
    <property type="entry name" value="SWIB_MDM2_dom_sf"/>
</dbReference>
<comment type="caution">
    <text evidence="3">The sequence shown here is derived from an EMBL/GenBank/DDBJ whole genome shotgun (WGS) entry which is preliminary data.</text>
</comment>
<feature type="compositionally biased region" description="Polar residues" evidence="1">
    <location>
        <begin position="183"/>
        <end position="208"/>
    </location>
</feature>
<feature type="region of interest" description="Disordered" evidence="1">
    <location>
        <begin position="139"/>
        <end position="255"/>
    </location>
</feature>
<dbReference type="SUPFAM" id="SSF47592">
    <property type="entry name" value="SWIB/MDM2 domain"/>
    <property type="match status" value="1"/>
</dbReference>
<evidence type="ECO:0000256" key="1">
    <source>
        <dbReference type="SAM" id="MobiDB-lite"/>
    </source>
</evidence>
<organism evidence="3 4">
    <name type="scientific">Acrasis kona</name>
    <dbReference type="NCBI Taxonomy" id="1008807"/>
    <lineage>
        <taxon>Eukaryota</taxon>
        <taxon>Discoba</taxon>
        <taxon>Heterolobosea</taxon>
        <taxon>Tetramitia</taxon>
        <taxon>Eutetramitia</taxon>
        <taxon>Acrasidae</taxon>
        <taxon>Acrasis</taxon>
    </lineage>
</organism>
<dbReference type="InterPro" id="IPR003121">
    <property type="entry name" value="SWIB_MDM2_domain"/>
</dbReference>
<protein>
    <recommendedName>
        <fullName evidence="2">DM2 domain-containing protein</fullName>
    </recommendedName>
</protein>
<dbReference type="EMBL" id="JAOPGA020000155">
    <property type="protein sequence ID" value="KAL0477230.1"/>
    <property type="molecule type" value="Genomic_DNA"/>
</dbReference>
<feature type="region of interest" description="Disordered" evidence="1">
    <location>
        <begin position="67"/>
        <end position="98"/>
    </location>
</feature>
<dbReference type="Gene3D" id="1.10.245.10">
    <property type="entry name" value="SWIB/MDM2 domain"/>
    <property type="match status" value="1"/>
</dbReference>
<dbReference type="CDD" id="cd10567">
    <property type="entry name" value="SWIB-MDM2_like"/>
    <property type="match status" value="1"/>
</dbReference>
<feature type="compositionally biased region" description="Low complexity" evidence="1">
    <location>
        <begin position="223"/>
        <end position="234"/>
    </location>
</feature>
<keyword evidence="4" id="KW-1185">Reference proteome</keyword>
<feature type="compositionally biased region" description="Basic and acidic residues" evidence="1">
    <location>
        <begin position="213"/>
        <end position="222"/>
    </location>
</feature>
<evidence type="ECO:0000259" key="2">
    <source>
        <dbReference type="Pfam" id="PF02201"/>
    </source>
</evidence>
<dbReference type="Proteomes" id="UP001431209">
    <property type="component" value="Unassembled WGS sequence"/>
</dbReference>
<accession>A0AAW2YIV7</accession>
<feature type="region of interest" description="Disordered" evidence="1">
    <location>
        <begin position="541"/>
        <end position="563"/>
    </location>
</feature>
<evidence type="ECO:0000313" key="3">
    <source>
        <dbReference type="EMBL" id="KAL0477230.1"/>
    </source>
</evidence>
<feature type="domain" description="DM2" evidence="2">
    <location>
        <begin position="262"/>
        <end position="318"/>
    </location>
</feature>
<feature type="non-terminal residue" evidence="3">
    <location>
        <position position="1"/>
    </location>
</feature>
<sequence>DYKHYSQQLEASFLSLHAQFISAIQLLKNNPCSAFFVKPSLDLNSVPENPPLLQQLVDYYDKNPLPSYRRKRHKERRVNLSDEDNVSDVSDGKTERRRSDRINNKGSFIDDSDGEVEIKDVFDMNFWRVEVRKVLLKKKTTSTAPAHKSKRTRAASPESDDYSSEDEARHPSTPVIRDGRRSFNATPLRTNDHSYSPSLSENNDSLSSPHYLDPLKNRKRPFENNNSFSEESSSQPNKKKKRCFSEGDGKPTSKQAAWYQSPFEVAPRFAQFLGVDRISKCDAYKKLWAYLIENKLQQEGLSGNAAIKMDETLKKVFDISDDYISNIWEFNNHVNLLFVVEKNVVNPVVQNVTSQPVVTKNIQQINELNNAIAASVAMSSGSNGLLMAKKENQEEILPESPVHSQTSPPLLPNSVGTTPNFNMSVSNTLEAAKKLPTKSSNISTFKGMVNNNAAIPPKGRPVSTSIPTRLPPHTSPHQWNGTVGNMAVMNFSNLPQQFLQTQSQFSQMHKAGGNPLSKAQLSLMIQQGHLQQQANARRDYMVQPTSHTPSPGPSIPGSNVEPK</sequence>
<proteinExistence type="predicted"/>
<name>A0AAW2YIV7_9EUKA</name>
<reference evidence="3 4" key="1">
    <citation type="submission" date="2024-03" db="EMBL/GenBank/DDBJ databases">
        <title>The Acrasis kona genome and developmental transcriptomes reveal deep origins of eukaryotic multicellular pathways.</title>
        <authorList>
            <person name="Sheikh S."/>
            <person name="Fu C.-J."/>
            <person name="Brown M.W."/>
            <person name="Baldauf S.L."/>
        </authorList>
    </citation>
    <scope>NUCLEOTIDE SEQUENCE [LARGE SCALE GENOMIC DNA]</scope>
    <source>
        <strain evidence="3 4">ATCC MYA-3509</strain>
    </source>
</reference>
<gene>
    <name evidence="3" type="ORF">AKO1_005871</name>
</gene>
<dbReference type="Pfam" id="PF02201">
    <property type="entry name" value="SWIB"/>
    <property type="match status" value="1"/>
</dbReference>
<dbReference type="AlphaFoldDB" id="A0AAW2YIV7"/>
<evidence type="ECO:0000313" key="4">
    <source>
        <dbReference type="Proteomes" id="UP001431209"/>
    </source>
</evidence>